<accession>A0A8W7PDA3</accession>
<dbReference type="AlphaFoldDB" id="A0A8W7PDA3"/>
<protein>
    <submittedName>
        <fullName evidence="1">Uncharacterized protein</fullName>
    </submittedName>
</protein>
<name>A0A8W7PDA3_ANOCL</name>
<organism evidence="1">
    <name type="scientific">Anopheles coluzzii</name>
    <name type="common">African malaria mosquito</name>
    <dbReference type="NCBI Taxonomy" id="1518534"/>
    <lineage>
        <taxon>Eukaryota</taxon>
        <taxon>Metazoa</taxon>
        <taxon>Ecdysozoa</taxon>
        <taxon>Arthropoda</taxon>
        <taxon>Hexapoda</taxon>
        <taxon>Insecta</taxon>
        <taxon>Pterygota</taxon>
        <taxon>Neoptera</taxon>
        <taxon>Endopterygota</taxon>
        <taxon>Diptera</taxon>
        <taxon>Nematocera</taxon>
        <taxon>Culicoidea</taxon>
        <taxon>Culicidae</taxon>
        <taxon>Anophelinae</taxon>
        <taxon>Anopheles</taxon>
    </lineage>
</organism>
<evidence type="ECO:0000313" key="1">
    <source>
        <dbReference type="EnsemblMetazoa" id="ACOM029841-PA.1"/>
    </source>
</evidence>
<dbReference type="EnsemblMetazoa" id="ACOM029841-RA">
    <property type="protein sequence ID" value="ACOM029841-PA.1"/>
    <property type="gene ID" value="ACOM029841"/>
</dbReference>
<proteinExistence type="predicted"/>
<dbReference type="Proteomes" id="UP000075882">
    <property type="component" value="Unassembled WGS sequence"/>
</dbReference>
<sequence length="212" mass="24153">MYVRNRFNAKHIDARLQAGVNAGTVPLLDRVRAHIGRVPARILRPIVQVRPVRADRSHQQRHGPLLVGGALREKVIPCHLCHPDGRFDQVQAGVFGQMQMLHVPFDACLVGVGHDRFRACLEKVQMRPKHRIRIGRIEPGTPQRITVDAFANVHGELGREATVQHGYRSGEEKSDKPKGGRVWWGYRYHSCRSTNDRPFKLRSRPYVKCISN</sequence>
<reference evidence="1" key="1">
    <citation type="submission" date="2022-08" db="UniProtKB">
        <authorList>
            <consortium name="EnsemblMetazoa"/>
        </authorList>
    </citation>
    <scope>IDENTIFICATION</scope>
</reference>